<evidence type="ECO:0000313" key="7">
    <source>
        <dbReference type="EMBL" id="TMW13158.1"/>
    </source>
</evidence>
<feature type="domain" description="Gram-positive cocci surface proteins LPxTG" evidence="6">
    <location>
        <begin position="420"/>
        <end position="460"/>
    </location>
</feature>
<dbReference type="InterPro" id="IPR019931">
    <property type="entry name" value="LPXTG_anchor"/>
</dbReference>
<evidence type="ECO:0000256" key="1">
    <source>
        <dbReference type="ARBA" id="ARBA00022512"/>
    </source>
</evidence>
<reference evidence="7 8" key="1">
    <citation type="submission" date="2019-05" db="EMBL/GenBank/DDBJ databases">
        <title>Genome of Alcanivorax gelatiniphagus, an oil degrading marine bacteria.</title>
        <authorList>
            <person name="Kwon K.K."/>
        </authorList>
    </citation>
    <scope>NUCLEOTIDE SEQUENCE [LARGE SCALE GENOMIC DNA]</scope>
    <source>
        <strain evidence="7 8">MEBiC 08158</strain>
    </source>
</reference>
<dbReference type="Proteomes" id="UP000739180">
    <property type="component" value="Unassembled WGS sequence"/>
</dbReference>
<evidence type="ECO:0000259" key="6">
    <source>
        <dbReference type="PROSITE" id="PS50847"/>
    </source>
</evidence>
<evidence type="ECO:0000256" key="4">
    <source>
        <dbReference type="SAM" id="MobiDB-lite"/>
    </source>
</evidence>
<evidence type="ECO:0000256" key="2">
    <source>
        <dbReference type="ARBA" id="ARBA00022525"/>
    </source>
</evidence>
<dbReference type="NCBIfam" id="TIGR03501">
    <property type="entry name" value="GlyGly_CTERM"/>
    <property type="match status" value="1"/>
</dbReference>
<comment type="caution">
    <text evidence="7">The sequence shown here is derived from an EMBL/GenBank/DDBJ whole genome shotgun (WGS) entry which is preliminary data.</text>
</comment>
<proteinExistence type="predicted"/>
<sequence length="460" mass="48689">MSSTAFQRTPLAMAVCAALFHAPAHAAPEPVDDPAPGSVLTLYTAAADQGLQNFDVAALPDGRFAVAWLERNEGNVNETIKLARFDSDGARIGDTVTVFSDVSSSISLSNPVMAADGDGDLVLAWEADVSGNDCTDTVAFMLLPSEGMPGIMQWAPETSGQHCDVALAMNQDGAFVLGWTLEDPDNVSQRFQYQTRRFNADGSAMAYSENLAPAGNAVSPMALAMHGDTWLAAWSTYDNGLVLKAQRFNINGTALDQAPFRLDDGSQEGTSLSQVYPTLMADEDGGFVGVWHQMEAVGGQPVTSVQSQRRRADGTAGAGFLIANDTEISMPIPPLGLALYGDQLLTTWSDLRQAPPVSLAAGVDGDASVGDPVAIVSGDEDTIDYSLATRVVVTDTVAALVWFQQQDGESYEIKALVQPLPETPDPEPAPEQDNDDNGGATGLLTLLGLGLLGLRRRVRR</sequence>
<gene>
    <name evidence="7" type="ORF">FGS76_08840</name>
</gene>
<keyword evidence="2" id="KW-0964">Secreted</keyword>
<dbReference type="RefSeq" id="WP_138772263.1">
    <property type="nucleotide sequence ID" value="NZ_JBHSSX010000012.1"/>
</dbReference>
<evidence type="ECO:0000313" key="8">
    <source>
        <dbReference type="Proteomes" id="UP000739180"/>
    </source>
</evidence>
<protein>
    <submittedName>
        <fullName evidence="7">GlyGly-CTERM sorting domain-containing protein</fullName>
    </submittedName>
</protein>
<dbReference type="EMBL" id="VCQT01000027">
    <property type="protein sequence ID" value="TMW13158.1"/>
    <property type="molecule type" value="Genomic_DNA"/>
</dbReference>
<keyword evidence="8" id="KW-1185">Reference proteome</keyword>
<accession>A0ABY2XLT1</accession>
<evidence type="ECO:0000256" key="5">
    <source>
        <dbReference type="SAM" id="SignalP"/>
    </source>
</evidence>
<dbReference type="PROSITE" id="PS50847">
    <property type="entry name" value="GRAM_POS_ANCHORING"/>
    <property type="match status" value="1"/>
</dbReference>
<evidence type="ECO:0000256" key="3">
    <source>
        <dbReference type="ARBA" id="ARBA00023088"/>
    </source>
</evidence>
<keyword evidence="1" id="KW-0134">Cell wall</keyword>
<keyword evidence="5" id="KW-0732">Signal</keyword>
<feature type="region of interest" description="Disordered" evidence="4">
    <location>
        <begin position="419"/>
        <end position="440"/>
    </location>
</feature>
<feature type="signal peptide" evidence="5">
    <location>
        <begin position="1"/>
        <end position="26"/>
    </location>
</feature>
<feature type="compositionally biased region" description="Acidic residues" evidence="4">
    <location>
        <begin position="424"/>
        <end position="436"/>
    </location>
</feature>
<keyword evidence="3" id="KW-0572">Peptidoglycan-anchor</keyword>
<organism evidence="7 8">
    <name type="scientific">Alloalcanivorax gelatiniphagus</name>
    <dbReference type="NCBI Taxonomy" id="1194167"/>
    <lineage>
        <taxon>Bacteria</taxon>
        <taxon>Pseudomonadati</taxon>
        <taxon>Pseudomonadota</taxon>
        <taxon>Gammaproteobacteria</taxon>
        <taxon>Oceanospirillales</taxon>
        <taxon>Alcanivoracaceae</taxon>
        <taxon>Alloalcanivorax</taxon>
    </lineage>
</organism>
<name>A0ABY2XLT1_9GAMM</name>
<feature type="chain" id="PRO_5047114606" evidence="5">
    <location>
        <begin position="27"/>
        <end position="460"/>
    </location>
</feature>
<dbReference type="InterPro" id="IPR020008">
    <property type="entry name" value="GlyGly_CTERM"/>
</dbReference>